<dbReference type="RefSeq" id="WP_150703330.1">
    <property type="nucleotide sequence ID" value="NZ_CABVIB010000016.1"/>
</dbReference>
<protein>
    <recommendedName>
        <fullName evidence="3">DUF4145 domain-containing protein</fullName>
    </recommendedName>
</protein>
<evidence type="ECO:0008006" key="3">
    <source>
        <dbReference type="Google" id="ProtNLM"/>
    </source>
</evidence>
<organism evidence="1 2">
    <name type="scientific">Pseudomonas fluorescens</name>
    <dbReference type="NCBI Taxonomy" id="294"/>
    <lineage>
        <taxon>Bacteria</taxon>
        <taxon>Pseudomonadati</taxon>
        <taxon>Pseudomonadota</taxon>
        <taxon>Gammaproteobacteria</taxon>
        <taxon>Pseudomonadales</taxon>
        <taxon>Pseudomonadaceae</taxon>
        <taxon>Pseudomonas</taxon>
    </lineage>
</organism>
<evidence type="ECO:0000313" key="2">
    <source>
        <dbReference type="Proteomes" id="UP000326018"/>
    </source>
</evidence>
<evidence type="ECO:0000313" key="1">
    <source>
        <dbReference type="EMBL" id="VVO09786.1"/>
    </source>
</evidence>
<name>A0A5E7CYM7_PSEFL</name>
<sequence>MAISNFTKYQVDLDKLLDEAKRVQQAFLHQAYGQEFYQSLLGSLEGDKKKTEAIIAKLRPFRTAYQQWYSEALPLVKQLLPDRLSDFVRLYEKPKTRKAIDFESYRIEDACQGLQTTQYGEVKASMKSATSLLEQQIAIVEAIKRRFESSLFDIKQLVQADLFDSELDTARGLLKAGFARASGAIAGVVLEGHLKQICDNRSIPKKSGTIAVLNDALKAANVIELSQHRHIQFLGDIRNKCGHKNIADPTTEEVNDLISGVDKVIKTIF</sequence>
<accession>A0A5E7CYM7</accession>
<reference evidence="1 2" key="1">
    <citation type="submission" date="2019-09" db="EMBL/GenBank/DDBJ databases">
        <authorList>
            <person name="Chandra G."/>
            <person name="Truman W A."/>
        </authorList>
    </citation>
    <scope>NUCLEOTIDE SEQUENCE [LARGE SCALE GENOMIC DNA]</scope>
    <source>
        <strain evidence="1">PS712</strain>
    </source>
</reference>
<dbReference type="EMBL" id="CABVIB010000016">
    <property type="protein sequence ID" value="VVO09786.1"/>
    <property type="molecule type" value="Genomic_DNA"/>
</dbReference>
<gene>
    <name evidence="1" type="ORF">PS712_03363</name>
</gene>
<proteinExistence type="predicted"/>
<dbReference type="AlphaFoldDB" id="A0A5E7CYM7"/>
<dbReference type="Proteomes" id="UP000326018">
    <property type="component" value="Unassembled WGS sequence"/>
</dbReference>
<dbReference type="OrthoDB" id="1435962at2"/>